<dbReference type="EMBL" id="CADCTR010002488">
    <property type="protein sequence ID" value="CAA9356166.1"/>
    <property type="molecule type" value="Genomic_DNA"/>
</dbReference>
<keyword evidence="1" id="KW-0732">Signal</keyword>
<proteinExistence type="predicted"/>
<dbReference type="AlphaFoldDB" id="A0A6J4MF04"/>
<gene>
    <name evidence="2" type="ORF">AVDCRST_MAG93-7369</name>
</gene>
<reference evidence="2" key="1">
    <citation type="submission" date="2020-02" db="EMBL/GenBank/DDBJ databases">
        <authorList>
            <person name="Meier V. D."/>
        </authorList>
    </citation>
    <scope>NUCLEOTIDE SEQUENCE</scope>
    <source>
        <strain evidence="2">AVDCRST_MAG93</strain>
    </source>
</reference>
<feature type="chain" id="PRO_5026798421" evidence="1">
    <location>
        <begin position="26"/>
        <end position="250"/>
    </location>
</feature>
<evidence type="ECO:0000256" key="1">
    <source>
        <dbReference type="SAM" id="SignalP"/>
    </source>
</evidence>
<accession>A0A6J4MF04</accession>
<sequence>MRRHTIIYVVCILAIVGLAATPVAAQPERCFAETGYCISGRFLNYWEQNGGLAVFGYPTTRASNEVNPDTGRTYLTQWFERNRFELHPENAAPYDVLLGRLGDDRLQQLGVDWHQFPSGPAEESCVYFGPTRHNLCDTLYSAGQCVGGCPIGFRQYWATHGLEFDGRPGTSFEESVALFGMPLSSAYIDQDESGSRQVVQWFERARFEWHPRNPDEFTVLLGLLAVEVRGEASMSMSVHKATTRNSVSIR</sequence>
<evidence type="ECO:0000313" key="2">
    <source>
        <dbReference type="EMBL" id="CAA9356166.1"/>
    </source>
</evidence>
<organism evidence="2">
    <name type="scientific">uncultured Chloroflexia bacterium</name>
    <dbReference type="NCBI Taxonomy" id="1672391"/>
    <lineage>
        <taxon>Bacteria</taxon>
        <taxon>Bacillati</taxon>
        <taxon>Chloroflexota</taxon>
        <taxon>Chloroflexia</taxon>
        <taxon>environmental samples</taxon>
    </lineage>
</organism>
<feature type="signal peptide" evidence="1">
    <location>
        <begin position="1"/>
        <end position="25"/>
    </location>
</feature>
<protein>
    <submittedName>
        <fullName evidence="2">Uncharacterized protein</fullName>
    </submittedName>
</protein>
<name>A0A6J4MF04_9CHLR</name>